<name>A0A8J2ZHB9_9RHOB</name>
<evidence type="ECO:0000259" key="2">
    <source>
        <dbReference type="Pfam" id="PF09917"/>
    </source>
</evidence>
<proteinExistence type="predicted"/>
<reference evidence="3" key="2">
    <citation type="submission" date="2020-09" db="EMBL/GenBank/DDBJ databases">
        <authorList>
            <person name="Sun Q."/>
            <person name="Zhou Y."/>
        </authorList>
    </citation>
    <scope>NUCLEOTIDE SEQUENCE</scope>
    <source>
        <strain evidence="3">CGMCC 1.15762</strain>
    </source>
</reference>
<feature type="signal peptide" evidence="1">
    <location>
        <begin position="1"/>
        <end position="29"/>
    </location>
</feature>
<feature type="domain" description="DUF2147" evidence="2">
    <location>
        <begin position="34"/>
        <end position="136"/>
    </location>
</feature>
<keyword evidence="4" id="KW-1185">Reference proteome</keyword>
<dbReference type="RefSeq" id="WP_308421486.1">
    <property type="nucleotide sequence ID" value="NZ_BMJV01000001.1"/>
</dbReference>
<dbReference type="PANTHER" id="PTHR36919:SF2">
    <property type="entry name" value="BLL6627 PROTEIN"/>
    <property type="match status" value="1"/>
</dbReference>
<protein>
    <recommendedName>
        <fullName evidence="2">DUF2147 domain-containing protein</fullName>
    </recommendedName>
</protein>
<evidence type="ECO:0000313" key="4">
    <source>
        <dbReference type="Proteomes" id="UP000617145"/>
    </source>
</evidence>
<dbReference type="InterPro" id="IPR019223">
    <property type="entry name" value="DUF2147"/>
</dbReference>
<sequence length="138" mass="14577">MTLNIMKALATACAAGGIALCASAGVAAADPVEGLWRTQSGDNGYSTEVRIGTCGPTICGTMGRAFAPDGTVVESDHTGKRMIWDMQPGQGGRYTGGKIWVPDQDRTYNSKMTLSGNRLKVEGCVLGICRGQTWSRMQ</sequence>
<dbReference type="Gene3D" id="2.40.128.520">
    <property type="match status" value="1"/>
</dbReference>
<dbReference type="Pfam" id="PF09917">
    <property type="entry name" value="DUF2147"/>
    <property type="match status" value="1"/>
</dbReference>
<keyword evidence="1" id="KW-0732">Signal</keyword>
<evidence type="ECO:0000256" key="1">
    <source>
        <dbReference type="SAM" id="SignalP"/>
    </source>
</evidence>
<feature type="chain" id="PRO_5035236208" description="DUF2147 domain-containing protein" evidence="1">
    <location>
        <begin position="30"/>
        <end position="138"/>
    </location>
</feature>
<dbReference type="Proteomes" id="UP000617145">
    <property type="component" value="Unassembled WGS sequence"/>
</dbReference>
<dbReference type="AlphaFoldDB" id="A0A8J2ZHB9"/>
<dbReference type="EMBL" id="BMJV01000001">
    <property type="protein sequence ID" value="GGG63503.1"/>
    <property type="molecule type" value="Genomic_DNA"/>
</dbReference>
<organism evidence="3 4">
    <name type="scientific">Salipiger pallidus</name>
    <dbReference type="NCBI Taxonomy" id="1775170"/>
    <lineage>
        <taxon>Bacteria</taxon>
        <taxon>Pseudomonadati</taxon>
        <taxon>Pseudomonadota</taxon>
        <taxon>Alphaproteobacteria</taxon>
        <taxon>Rhodobacterales</taxon>
        <taxon>Roseobacteraceae</taxon>
        <taxon>Salipiger</taxon>
    </lineage>
</organism>
<comment type="caution">
    <text evidence="3">The sequence shown here is derived from an EMBL/GenBank/DDBJ whole genome shotgun (WGS) entry which is preliminary data.</text>
</comment>
<dbReference type="PANTHER" id="PTHR36919">
    <property type="entry name" value="BLR1215 PROTEIN"/>
    <property type="match status" value="1"/>
</dbReference>
<gene>
    <name evidence="3" type="ORF">GCM10011415_07400</name>
</gene>
<evidence type="ECO:0000313" key="3">
    <source>
        <dbReference type="EMBL" id="GGG63503.1"/>
    </source>
</evidence>
<accession>A0A8J2ZHB9</accession>
<reference evidence="3" key="1">
    <citation type="journal article" date="2014" name="Int. J. Syst. Evol. Microbiol.">
        <title>Complete genome sequence of Corynebacterium casei LMG S-19264T (=DSM 44701T), isolated from a smear-ripened cheese.</title>
        <authorList>
            <consortium name="US DOE Joint Genome Institute (JGI-PGF)"/>
            <person name="Walter F."/>
            <person name="Albersmeier A."/>
            <person name="Kalinowski J."/>
            <person name="Ruckert C."/>
        </authorList>
    </citation>
    <scope>NUCLEOTIDE SEQUENCE</scope>
    <source>
        <strain evidence="3">CGMCC 1.15762</strain>
    </source>
</reference>